<evidence type="ECO:0000256" key="2">
    <source>
        <dbReference type="SAM" id="Phobius"/>
    </source>
</evidence>
<keyword evidence="4" id="KW-1185">Reference proteome</keyword>
<feature type="transmembrane region" description="Helical" evidence="2">
    <location>
        <begin position="174"/>
        <end position="196"/>
    </location>
</feature>
<protein>
    <submittedName>
        <fullName evidence="3">Uncharacterized protein</fullName>
    </submittedName>
</protein>
<feature type="region of interest" description="Disordered" evidence="1">
    <location>
        <begin position="142"/>
        <end position="169"/>
    </location>
</feature>
<proteinExistence type="predicted"/>
<feature type="compositionally biased region" description="Low complexity" evidence="1">
    <location>
        <begin position="252"/>
        <end position="266"/>
    </location>
</feature>
<comment type="caution">
    <text evidence="3">The sequence shown here is derived from an EMBL/GenBank/DDBJ whole genome shotgun (WGS) entry which is preliminary data.</text>
</comment>
<feature type="compositionally biased region" description="Low complexity" evidence="1">
    <location>
        <begin position="229"/>
        <end position="239"/>
    </location>
</feature>
<name>A0ABP3QJ93_9PROT</name>
<sequence length="388" mass="40065">MAKQAARAEIPPPTAANLAAIHDLHDLGREWTVIRECRLRPADRGSSPTVLIHPGQGIAIVDVAPSETPDAVDAVRARLGLARFEGIFAGHLPVVHLQATPWQVPALQKLLDDAFAAQPPLTLPGGDAWAGVAARALTAENHPAPRNEPQPSGGTAEAGRQWRTRRRRRRRGRVLRKAFVLLLCLAALGGVLAVAMKDAPPLLGASIRAILAPEAVVAPAAPPVRAVENSTPAEAVASPAPSPAPEPAGTMPAPTASAPRARPAPSDGGATAPMPEASSAAPQHPALETPTAAAPPPAAVPPPSWRQAAPPPPAQAGKPPERTSPPPRQQRRQQQQEAAGADPAPAGSTASGPDATSQRCGRVAARIGSGEALGDADMRFFNQACIRW</sequence>
<feature type="compositionally biased region" description="Pro residues" evidence="1">
    <location>
        <begin position="293"/>
        <end position="314"/>
    </location>
</feature>
<keyword evidence="2" id="KW-0812">Transmembrane</keyword>
<dbReference type="EMBL" id="BAAAFZ010000052">
    <property type="protein sequence ID" value="GAA0592073.1"/>
    <property type="molecule type" value="Genomic_DNA"/>
</dbReference>
<accession>A0ABP3QJ93</accession>
<feature type="compositionally biased region" description="Polar residues" evidence="1">
    <location>
        <begin position="348"/>
        <end position="359"/>
    </location>
</feature>
<feature type="region of interest" description="Disordered" evidence="1">
    <location>
        <begin position="229"/>
        <end position="373"/>
    </location>
</feature>
<keyword evidence="2" id="KW-1133">Transmembrane helix</keyword>
<gene>
    <name evidence="3" type="ORF">GCM10009416_33110</name>
</gene>
<evidence type="ECO:0000313" key="3">
    <source>
        <dbReference type="EMBL" id="GAA0592073.1"/>
    </source>
</evidence>
<keyword evidence="2" id="KW-0472">Membrane</keyword>
<evidence type="ECO:0000256" key="1">
    <source>
        <dbReference type="SAM" id="MobiDB-lite"/>
    </source>
</evidence>
<dbReference type="Proteomes" id="UP001501588">
    <property type="component" value="Unassembled WGS sequence"/>
</dbReference>
<dbReference type="RefSeq" id="WP_343896480.1">
    <property type="nucleotide sequence ID" value="NZ_BAAAFZ010000052.1"/>
</dbReference>
<reference evidence="4" key="1">
    <citation type="journal article" date="2019" name="Int. J. Syst. Evol. Microbiol.">
        <title>The Global Catalogue of Microorganisms (GCM) 10K type strain sequencing project: providing services to taxonomists for standard genome sequencing and annotation.</title>
        <authorList>
            <consortium name="The Broad Institute Genomics Platform"/>
            <consortium name="The Broad Institute Genome Sequencing Center for Infectious Disease"/>
            <person name="Wu L."/>
            <person name="Ma J."/>
        </authorList>
    </citation>
    <scope>NUCLEOTIDE SEQUENCE [LARGE SCALE GENOMIC DNA]</scope>
    <source>
        <strain evidence="4">JCM 9933</strain>
    </source>
</reference>
<organism evidence="3 4">
    <name type="scientific">Craurococcus roseus</name>
    <dbReference type="NCBI Taxonomy" id="77585"/>
    <lineage>
        <taxon>Bacteria</taxon>
        <taxon>Pseudomonadati</taxon>
        <taxon>Pseudomonadota</taxon>
        <taxon>Alphaproteobacteria</taxon>
        <taxon>Acetobacterales</taxon>
        <taxon>Acetobacteraceae</taxon>
        <taxon>Craurococcus</taxon>
    </lineage>
</organism>
<evidence type="ECO:0000313" key="4">
    <source>
        <dbReference type="Proteomes" id="UP001501588"/>
    </source>
</evidence>